<proteinExistence type="predicted"/>
<name>A0A382QD61_9ZZZZ</name>
<protein>
    <submittedName>
        <fullName evidence="2">Uncharacterized protein</fullName>
    </submittedName>
</protein>
<accession>A0A382QD61</accession>
<feature type="region of interest" description="Disordered" evidence="1">
    <location>
        <begin position="35"/>
        <end position="56"/>
    </location>
</feature>
<dbReference type="EMBL" id="UINC01113394">
    <property type="protein sequence ID" value="SVC82977.1"/>
    <property type="molecule type" value="Genomic_DNA"/>
</dbReference>
<dbReference type="AlphaFoldDB" id="A0A382QD61"/>
<gene>
    <name evidence="2" type="ORF">METZ01_LOCUS335831</name>
</gene>
<organism evidence="2">
    <name type="scientific">marine metagenome</name>
    <dbReference type="NCBI Taxonomy" id="408172"/>
    <lineage>
        <taxon>unclassified sequences</taxon>
        <taxon>metagenomes</taxon>
        <taxon>ecological metagenomes</taxon>
    </lineage>
</organism>
<reference evidence="2" key="1">
    <citation type="submission" date="2018-05" db="EMBL/GenBank/DDBJ databases">
        <authorList>
            <person name="Lanie J.A."/>
            <person name="Ng W.-L."/>
            <person name="Kazmierczak K.M."/>
            <person name="Andrzejewski T.M."/>
            <person name="Davidsen T.M."/>
            <person name="Wayne K.J."/>
            <person name="Tettelin H."/>
            <person name="Glass J.I."/>
            <person name="Rusch D."/>
            <person name="Podicherti R."/>
            <person name="Tsui H.-C.T."/>
            <person name="Winkler M.E."/>
        </authorList>
    </citation>
    <scope>NUCLEOTIDE SEQUENCE</scope>
</reference>
<evidence type="ECO:0000256" key="1">
    <source>
        <dbReference type="SAM" id="MobiDB-lite"/>
    </source>
</evidence>
<feature type="non-terminal residue" evidence="2">
    <location>
        <position position="56"/>
    </location>
</feature>
<evidence type="ECO:0000313" key="2">
    <source>
        <dbReference type="EMBL" id="SVC82977.1"/>
    </source>
</evidence>
<sequence>MTIKGFHSENRRIADQVQCLSVGVFQYGILRWHGGNGGENDIRSEGSKGKGFLLLQ</sequence>